<organism evidence="1 2">
    <name type="scientific">Meloidogyne enterolobii</name>
    <name type="common">Root-knot nematode worm</name>
    <name type="synonym">Meloidogyne mayaguensis</name>
    <dbReference type="NCBI Taxonomy" id="390850"/>
    <lineage>
        <taxon>Eukaryota</taxon>
        <taxon>Metazoa</taxon>
        <taxon>Ecdysozoa</taxon>
        <taxon>Nematoda</taxon>
        <taxon>Chromadorea</taxon>
        <taxon>Rhabditida</taxon>
        <taxon>Tylenchina</taxon>
        <taxon>Tylenchomorpha</taxon>
        <taxon>Tylenchoidea</taxon>
        <taxon>Meloidogynidae</taxon>
        <taxon>Meloidogyninae</taxon>
        <taxon>Meloidogyne</taxon>
    </lineage>
</organism>
<name>A0ACB0YLE0_MELEN</name>
<sequence length="117" mass="13692">MSLKRKNSFNPDWEKQYNFVKKSRKGNGYFFCLFCKKDYNIESMGVSAITQHQDQKKHKEIEEEKMKNETMRSFVMDKAVLGTIDMQVAAAEGMHSQPVGYGKFKERTRKSTLFGVY</sequence>
<evidence type="ECO:0000313" key="2">
    <source>
        <dbReference type="Proteomes" id="UP001497535"/>
    </source>
</evidence>
<evidence type="ECO:0000313" key="1">
    <source>
        <dbReference type="EMBL" id="CAK5052035.1"/>
    </source>
</evidence>
<gene>
    <name evidence="1" type="ORF">MENTE1834_LOCUS13771</name>
</gene>
<proteinExistence type="predicted"/>
<accession>A0ACB0YLE0</accession>
<reference evidence="1" key="1">
    <citation type="submission" date="2023-11" db="EMBL/GenBank/DDBJ databases">
        <authorList>
            <person name="Poullet M."/>
        </authorList>
    </citation>
    <scope>NUCLEOTIDE SEQUENCE</scope>
    <source>
        <strain evidence="1">E1834</strain>
    </source>
</reference>
<protein>
    <submittedName>
        <fullName evidence="1">Uncharacterized protein</fullName>
    </submittedName>
</protein>
<dbReference type="Proteomes" id="UP001497535">
    <property type="component" value="Unassembled WGS sequence"/>
</dbReference>
<dbReference type="EMBL" id="CAVMJV010000014">
    <property type="protein sequence ID" value="CAK5052035.1"/>
    <property type="molecule type" value="Genomic_DNA"/>
</dbReference>
<comment type="caution">
    <text evidence="1">The sequence shown here is derived from an EMBL/GenBank/DDBJ whole genome shotgun (WGS) entry which is preliminary data.</text>
</comment>
<keyword evidence="2" id="KW-1185">Reference proteome</keyword>